<evidence type="ECO:0008006" key="3">
    <source>
        <dbReference type="Google" id="ProtNLM"/>
    </source>
</evidence>
<dbReference type="EMBL" id="AQGV01000009">
    <property type="protein sequence ID" value="MBE0366436.1"/>
    <property type="molecule type" value="Genomic_DNA"/>
</dbReference>
<evidence type="ECO:0000313" key="2">
    <source>
        <dbReference type="Proteomes" id="UP000615755"/>
    </source>
</evidence>
<gene>
    <name evidence="1" type="ORF">PAUR_a3444</name>
</gene>
<dbReference type="Proteomes" id="UP000615755">
    <property type="component" value="Unassembled WGS sequence"/>
</dbReference>
<comment type="caution">
    <text evidence="1">The sequence shown here is derived from an EMBL/GenBank/DDBJ whole genome shotgun (WGS) entry which is preliminary data.</text>
</comment>
<reference evidence="1 2" key="1">
    <citation type="submission" date="2015-03" db="EMBL/GenBank/DDBJ databases">
        <title>Genome sequence of Pseudoalteromonas aurantia.</title>
        <authorList>
            <person name="Xie B.-B."/>
            <person name="Rong J.-C."/>
            <person name="Qin Q.-L."/>
            <person name="Zhang Y.-Z."/>
        </authorList>
    </citation>
    <scope>NUCLEOTIDE SEQUENCE [LARGE SCALE GENOMIC DNA]</scope>
    <source>
        <strain evidence="1 2">208</strain>
    </source>
</reference>
<proteinExistence type="predicted"/>
<sequence length="60" mass="6358">MAGSVGAECGLFDPPITLLSVSFDSMFMVLAFDSFSEILSLECHELCSMSCGARDSSAML</sequence>
<accession>A0ABR9E620</accession>
<name>A0ABR9E620_9GAMM</name>
<keyword evidence="2" id="KW-1185">Reference proteome</keyword>
<protein>
    <recommendedName>
        <fullName evidence="3">Orphan protein</fullName>
    </recommendedName>
</protein>
<evidence type="ECO:0000313" key="1">
    <source>
        <dbReference type="EMBL" id="MBE0366436.1"/>
    </source>
</evidence>
<organism evidence="1 2">
    <name type="scientific">Pseudoalteromonas aurantia 208</name>
    <dbReference type="NCBI Taxonomy" id="1314867"/>
    <lineage>
        <taxon>Bacteria</taxon>
        <taxon>Pseudomonadati</taxon>
        <taxon>Pseudomonadota</taxon>
        <taxon>Gammaproteobacteria</taxon>
        <taxon>Alteromonadales</taxon>
        <taxon>Pseudoalteromonadaceae</taxon>
        <taxon>Pseudoalteromonas</taxon>
    </lineage>
</organism>